<evidence type="ECO:0000259" key="2">
    <source>
        <dbReference type="PROSITE" id="PS50053"/>
    </source>
</evidence>
<dbReference type="PANTHER" id="PTHR10666">
    <property type="entry name" value="UBIQUITIN"/>
    <property type="match status" value="1"/>
</dbReference>
<evidence type="ECO:0000313" key="3">
    <source>
        <dbReference type="EMBL" id="KAL3080377.1"/>
    </source>
</evidence>
<comment type="caution">
    <text evidence="3">The sequence shown here is derived from an EMBL/GenBank/DDBJ whole genome shotgun (WGS) entry which is preliminary data.</text>
</comment>
<accession>A0ABD2IJS0</accession>
<keyword evidence="4" id="KW-1185">Reference proteome</keyword>
<reference evidence="3 4" key="1">
    <citation type="submission" date="2024-10" db="EMBL/GenBank/DDBJ databases">
        <authorList>
            <person name="Kim D."/>
        </authorList>
    </citation>
    <scope>NUCLEOTIDE SEQUENCE [LARGE SCALE GENOMIC DNA]</scope>
    <source>
        <strain evidence="3">BH-2024</strain>
    </source>
</reference>
<feature type="domain" description="Ubiquitin-like" evidence="2">
    <location>
        <begin position="206"/>
        <end position="294"/>
    </location>
</feature>
<keyword evidence="1" id="KW-0472">Membrane</keyword>
<feature type="transmembrane region" description="Helical" evidence="1">
    <location>
        <begin position="335"/>
        <end position="352"/>
    </location>
</feature>
<feature type="domain" description="Ubiquitin-like" evidence="2">
    <location>
        <begin position="127"/>
        <end position="205"/>
    </location>
</feature>
<gene>
    <name evidence="3" type="ORF">niasHT_032582</name>
</gene>
<dbReference type="SMART" id="SM00213">
    <property type="entry name" value="UBQ"/>
    <property type="match status" value="3"/>
</dbReference>
<dbReference type="AlphaFoldDB" id="A0ABD2IJS0"/>
<proteinExistence type="predicted"/>
<dbReference type="Gene3D" id="3.10.20.90">
    <property type="entry name" value="Phosphatidylinositol 3-kinase Catalytic Subunit, Chain A, domain 1"/>
    <property type="match status" value="3"/>
</dbReference>
<protein>
    <recommendedName>
        <fullName evidence="2">Ubiquitin-like domain-containing protein</fullName>
    </recommendedName>
</protein>
<dbReference type="InterPro" id="IPR029071">
    <property type="entry name" value="Ubiquitin-like_domsf"/>
</dbReference>
<sequence>MKHFGLFVFPVGISAGLMSMLLLVMMMPSSIDGIKITVKEQLLNKLSLTKTNTRIKTNTITVEVNPSDTVKDLKNKIKNVGGTEPKMQRLELKKPNGMVIELKDSETMTHYGIEEGTTVLLFKNSEITVVIADEKSANGDYQFTIYVNGREKVEDLKKKISNQSGFDPDDQILKCNAANGPEMEDKKTFNKYGIGNGTTIFLSVKFEITVTADEHIFDKLLHIKTYTITVKVNGTQKVEDLKKNIMEKLKKKIKTKLGNDHKRLTLQYGQNDDILRDGQIINGYGIKKGDTVHLSIGEFQIVVQYQKEDKVENYPIWVKSEETVAILKKKIQNESGIQLVLCITFLVLFNYTKNSTTKKFINF</sequence>
<dbReference type="InterPro" id="IPR000626">
    <property type="entry name" value="Ubiquitin-like_dom"/>
</dbReference>
<keyword evidence="1" id="KW-1133">Transmembrane helix</keyword>
<organism evidence="3 4">
    <name type="scientific">Heterodera trifolii</name>
    <dbReference type="NCBI Taxonomy" id="157864"/>
    <lineage>
        <taxon>Eukaryota</taxon>
        <taxon>Metazoa</taxon>
        <taxon>Ecdysozoa</taxon>
        <taxon>Nematoda</taxon>
        <taxon>Chromadorea</taxon>
        <taxon>Rhabditida</taxon>
        <taxon>Tylenchina</taxon>
        <taxon>Tylenchomorpha</taxon>
        <taxon>Tylenchoidea</taxon>
        <taxon>Heteroderidae</taxon>
        <taxon>Heteroderinae</taxon>
        <taxon>Heterodera</taxon>
    </lineage>
</organism>
<dbReference type="EMBL" id="JBICBT010001163">
    <property type="protein sequence ID" value="KAL3080377.1"/>
    <property type="molecule type" value="Genomic_DNA"/>
</dbReference>
<name>A0ABD2IJS0_9BILA</name>
<dbReference type="Pfam" id="PF00240">
    <property type="entry name" value="ubiquitin"/>
    <property type="match status" value="2"/>
</dbReference>
<feature type="domain" description="Ubiquitin-like" evidence="2">
    <location>
        <begin position="34"/>
        <end position="121"/>
    </location>
</feature>
<dbReference type="CDD" id="cd17039">
    <property type="entry name" value="Ubl_ubiquitin_like"/>
    <property type="match status" value="3"/>
</dbReference>
<evidence type="ECO:0000256" key="1">
    <source>
        <dbReference type="SAM" id="Phobius"/>
    </source>
</evidence>
<dbReference type="PROSITE" id="PS50053">
    <property type="entry name" value="UBIQUITIN_2"/>
    <property type="match status" value="3"/>
</dbReference>
<dbReference type="InterPro" id="IPR050158">
    <property type="entry name" value="Ubiquitin_ubiquitin-like"/>
</dbReference>
<evidence type="ECO:0000313" key="4">
    <source>
        <dbReference type="Proteomes" id="UP001620626"/>
    </source>
</evidence>
<keyword evidence="1" id="KW-0812">Transmembrane</keyword>
<dbReference type="SUPFAM" id="SSF54236">
    <property type="entry name" value="Ubiquitin-like"/>
    <property type="match status" value="3"/>
</dbReference>
<dbReference type="Proteomes" id="UP001620626">
    <property type="component" value="Unassembled WGS sequence"/>
</dbReference>